<evidence type="ECO:0000256" key="4">
    <source>
        <dbReference type="ARBA" id="ARBA00022759"/>
    </source>
</evidence>
<feature type="compositionally biased region" description="Low complexity" evidence="8">
    <location>
        <begin position="229"/>
        <end position="248"/>
    </location>
</feature>
<keyword evidence="9" id="KW-0472">Membrane</keyword>
<protein>
    <recommendedName>
        <fullName evidence="14">S1/P1 nuclease</fullName>
    </recommendedName>
</protein>
<dbReference type="VEuPathDB" id="ToxoDB:NCLIV_015010"/>
<feature type="compositionally biased region" description="Polar residues" evidence="8">
    <location>
        <begin position="148"/>
        <end position="157"/>
    </location>
</feature>
<keyword evidence="9" id="KW-1133">Transmembrane helix</keyword>
<dbReference type="GO" id="GO:0016788">
    <property type="term" value="F:hydrolase activity, acting on ester bonds"/>
    <property type="evidence" value="ECO:0007669"/>
    <property type="project" value="InterPro"/>
</dbReference>
<dbReference type="GO" id="GO:0046872">
    <property type="term" value="F:metal ion binding"/>
    <property type="evidence" value="ECO:0007669"/>
    <property type="project" value="UniProtKB-KW"/>
</dbReference>
<dbReference type="RefSeq" id="XP_003881739.1">
    <property type="nucleotide sequence ID" value="XM_003881690.1"/>
</dbReference>
<comment type="similarity">
    <text evidence="1">Belongs to the nuclease type I family.</text>
</comment>
<feature type="chain" id="PRO_5007655036" description="S1/P1 nuclease" evidence="10">
    <location>
        <begin position="20"/>
        <end position="648"/>
    </location>
</feature>
<dbReference type="InterPro" id="IPR008947">
    <property type="entry name" value="PLipase_C/P1_nuclease_dom_sf"/>
</dbReference>
<name>F0VCL7_NEOCL</name>
<keyword evidence="13" id="KW-1185">Reference proteome</keyword>
<keyword evidence="5" id="KW-0378">Hydrolase</keyword>
<dbReference type="InterPro" id="IPR003154">
    <property type="entry name" value="S1/P1nuclease"/>
</dbReference>
<evidence type="ECO:0000313" key="13">
    <source>
        <dbReference type="Proteomes" id="UP000007494"/>
    </source>
</evidence>
<reference evidence="12" key="4">
    <citation type="journal article" date="2015" name="PLoS ONE">
        <title>Comprehensive Evaluation of Toxoplasma gondii VEG and Neospora caninum LIV Genomes with Tachyzoite Stage Transcriptome and Proteome Defines Novel Transcript Features.</title>
        <authorList>
            <person name="Ramaprasad A."/>
            <person name="Mourier T."/>
            <person name="Naeem R."/>
            <person name="Malas T.B."/>
            <person name="Moussa E."/>
            <person name="Panigrahi A."/>
            <person name="Vermont S.J."/>
            <person name="Otto T.D."/>
            <person name="Wastling J."/>
            <person name="Pain A."/>
        </authorList>
    </citation>
    <scope>NUCLEOTIDE SEQUENCE</scope>
    <source>
        <strain evidence="12">Liverpool</strain>
    </source>
</reference>
<dbReference type="EMBL" id="LN714479">
    <property type="protein sequence ID" value="CEL65658.1"/>
    <property type="molecule type" value="Genomic_DNA"/>
</dbReference>
<dbReference type="GO" id="GO:0006308">
    <property type="term" value="P:DNA catabolic process"/>
    <property type="evidence" value="ECO:0007669"/>
    <property type="project" value="InterPro"/>
</dbReference>
<evidence type="ECO:0000256" key="6">
    <source>
        <dbReference type="ARBA" id="ARBA00023157"/>
    </source>
</evidence>
<dbReference type="GO" id="GO:0004519">
    <property type="term" value="F:endonuclease activity"/>
    <property type="evidence" value="ECO:0007669"/>
    <property type="project" value="UniProtKB-KW"/>
</dbReference>
<dbReference type="PANTHER" id="PTHR33146">
    <property type="entry name" value="ENDONUCLEASE 4"/>
    <property type="match status" value="1"/>
</dbReference>
<dbReference type="Proteomes" id="UP000007494">
    <property type="component" value="Chromosome V"/>
</dbReference>
<evidence type="ECO:0000256" key="7">
    <source>
        <dbReference type="ARBA" id="ARBA00023180"/>
    </source>
</evidence>
<feature type="compositionally biased region" description="Basic and acidic residues" evidence="8">
    <location>
        <begin position="252"/>
        <end position="265"/>
    </location>
</feature>
<evidence type="ECO:0000256" key="3">
    <source>
        <dbReference type="ARBA" id="ARBA00022723"/>
    </source>
</evidence>
<reference evidence="11" key="2">
    <citation type="submission" date="2011-03" db="EMBL/GenBank/DDBJ databases">
        <title>Comparative genomics and transcriptomics of Neospora caninum and Toxoplasma gondii.</title>
        <authorList>
            <person name="Reid A.J."/>
            <person name="Sohal A."/>
            <person name="Harris D."/>
            <person name="Quail M."/>
            <person name="Sanders M."/>
            <person name="Berriman M."/>
            <person name="Wastling J.M."/>
            <person name="Pain A."/>
        </authorList>
    </citation>
    <scope>NUCLEOTIDE SEQUENCE</scope>
    <source>
        <strain evidence="11">Liverpool</strain>
    </source>
</reference>
<keyword evidence="10" id="KW-0732">Signal</keyword>
<keyword evidence="3" id="KW-0479">Metal-binding</keyword>
<feature type="signal peptide" evidence="10">
    <location>
        <begin position="1"/>
        <end position="19"/>
    </location>
</feature>
<evidence type="ECO:0008006" key="14">
    <source>
        <dbReference type="Google" id="ProtNLM"/>
    </source>
</evidence>
<feature type="region of interest" description="Disordered" evidence="8">
    <location>
        <begin position="229"/>
        <end position="267"/>
    </location>
</feature>
<dbReference type="SUPFAM" id="SSF48537">
    <property type="entry name" value="Phospholipase C/P1 nuclease"/>
    <property type="match status" value="1"/>
</dbReference>
<dbReference type="GeneID" id="13444173"/>
<reference evidence="13" key="3">
    <citation type="journal article" date="2012" name="PLoS Pathog.">
        <title>Comparative genomics of the apicomplexan parasites Toxoplasma gondii and Neospora caninum: Coccidia differing in host range and transmission strategy.</title>
        <authorList>
            <person name="Reid A.J."/>
            <person name="Vermont S.J."/>
            <person name="Cotton J.A."/>
            <person name="Harris D."/>
            <person name="Hill-Cawthorne G.A."/>
            <person name="Konen-Waisman S."/>
            <person name="Latham S.M."/>
            <person name="Mourier T."/>
            <person name="Norton R."/>
            <person name="Quail M.A."/>
            <person name="Sanders M."/>
            <person name="Shanmugam D."/>
            <person name="Sohal A."/>
            <person name="Wasmuth J.D."/>
            <person name="Brunk B."/>
            <person name="Grigg M.E."/>
            <person name="Howard J.C."/>
            <person name="Parkinson J."/>
            <person name="Roos D.S."/>
            <person name="Trees A.J."/>
            <person name="Berriman M."/>
            <person name="Pain A."/>
            <person name="Wastling J.M."/>
        </authorList>
    </citation>
    <scope>NUCLEOTIDE SEQUENCE [LARGE SCALE GENOMIC DNA]</scope>
    <source>
        <strain evidence="13">Liverpool</strain>
    </source>
</reference>
<keyword evidence="2" id="KW-0540">Nuclease</keyword>
<accession>F0VCL7</accession>
<dbReference type="OMA" id="MCLESAA"/>
<evidence type="ECO:0000256" key="2">
    <source>
        <dbReference type="ARBA" id="ARBA00022722"/>
    </source>
</evidence>
<dbReference type="InParanoid" id="F0VCL7"/>
<evidence type="ECO:0000313" key="12">
    <source>
        <dbReference type="EMBL" id="CEL65658.1"/>
    </source>
</evidence>
<feature type="transmembrane region" description="Helical" evidence="9">
    <location>
        <begin position="545"/>
        <end position="565"/>
    </location>
</feature>
<dbReference type="AlphaFoldDB" id="F0VCL7"/>
<dbReference type="OrthoDB" id="441446at2759"/>
<keyword evidence="9" id="KW-0812">Transmembrane</keyword>
<dbReference type="EMBL" id="FR823386">
    <property type="protein sequence ID" value="CBZ51706.1"/>
    <property type="molecule type" value="Genomic_DNA"/>
</dbReference>
<evidence type="ECO:0000256" key="1">
    <source>
        <dbReference type="ARBA" id="ARBA00009547"/>
    </source>
</evidence>
<dbReference type="eggNOG" id="ENOG502R04M">
    <property type="taxonomic scope" value="Eukaryota"/>
</dbReference>
<dbReference type="Gene3D" id="1.10.575.10">
    <property type="entry name" value="P1 Nuclease"/>
    <property type="match status" value="2"/>
</dbReference>
<reference evidence="11" key="1">
    <citation type="submission" date="2011-02" db="EMBL/GenBank/DDBJ databases">
        <authorList>
            <person name="Aslett M."/>
        </authorList>
    </citation>
    <scope>NUCLEOTIDE SEQUENCE</scope>
    <source>
        <strain evidence="11">Liverpool</strain>
    </source>
</reference>
<gene>
    <name evidence="12" type="ORF">BN1204_015010</name>
    <name evidence="11" type="ORF">NCLIV_015010</name>
</gene>
<feature type="compositionally biased region" description="Polar residues" evidence="8">
    <location>
        <begin position="172"/>
        <end position="184"/>
    </location>
</feature>
<proteinExistence type="inferred from homology"/>
<evidence type="ECO:0000256" key="10">
    <source>
        <dbReference type="SAM" id="SignalP"/>
    </source>
</evidence>
<keyword evidence="4" id="KW-0255">Endonuclease</keyword>
<keyword evidence="6" id="KW-1015">Disulfide bond</keyword>
<dbReference type="PANTHER" id="PTHR33146:SF10">
    <property type="entry name" value="STRAND-SPECIFIC NUCLEASE, PUTATIVE-RELATED"/>
    <property type="match status" value="1"/>
</dbReference>
<organism evidence="11 13">
    <name type="scientific">Neospora caninum (strain Liverpool)</name>
    <dbReference type="NCBI Taxonomy" id="572307"/>
    <lineage>
        <taxon>Eukaryota</taxon>
        <taxon>Sar</taxon>
        <taxon>Alveolata</taxon>
        <taxon>Apicomplexa</taxon>
        <taxon>Conoidasida</taxon>
        <taxon>Coccidia</taxon>
        <taxon>Eucoccidiorida</taxon>
        <taxon>Eimeriorina</taxon>
        <taxon>Sarcocystidae</taxon>
        <taxon>Neospora</taxon>
    </lineage>
</organism>
<dbReference type="Pfam" id="PF02265">
    <property type="entry name" value="S1-P1_nuclease"/>
    <property type="match status" value="2"/>
</dbReference>
<evidence type="ECO:0000256" key="8">
    <source>
        <dbReference type="SAM" id="MobiDB-lite"/>
    </source>
</evidence>
<keyword evidence="7" id="KW-0325">Glycoprotein</keyword>
<evidence type="ECO:0000313" key="11">
    <source>
        <dbReference type="EMBL" id="CBZ51706.1"/>
    </source>
</evidence>
<sequence>MRQPFVHWGLLLLVGSFWGRENGVKAWHDEGHMLVVAVAREYLKPEIVEKIEFILSDWSSQYPTTSTLETAAVWLDHVACSMPGRYCRGFLGLDDIRVFKPWHYTSHVFNPQNLTLDPVYEAKPYPQTGSSWILKKTYESLRNCTGGSRAVANSSGSAARAGDAKDGGVSESRGQGETNSTPSALPTDIFPSSLSSSFFPFLRVSSERLASLLSWKRIPVDAQVSHVGAASSSVTDSSASSDWSSASSYEARTAERDGVRRDAGKKTGYSVPETSVVCSRLSLNLHLRLLLHIYGDVHQPLHATETYSKAFPKGDSGGNNISVVLPESGKDGKGAVEANAHPGIEVAGSLPPSHQESLHSHWDGAFGQYNTLFYEIDLDALKKEAQRLVRLYPVDDHARRTFTDFYGISYESSMLARSHVFSEFDWSSFSAASLPYHPSPEYVEKSKKLCGKQIALAGARLALLLETLSDSLPQPLVHQPRSAPPSALAIVGGDGAVQVLTGCSASGDSLCISLKTAGESPMLVLSGPGSGLESAAIALAYSRPLAALFLLTCCALLVLGILLFWTCRQLRFYKHAVSLTTAVTGVSGRSETESSSVLSSGGLNVFRYLAGGSSAVRGAAAAPQRPTVNSEVAMSARLLDNREEMQRG</sequence>
<dbReference type="GO" id="GO:0003676">
    <property type="term" value="F:nucleic acid binding"/>
    <property type="evidence" value="ECO:0007669"/>
    <property type="project" value="InterPro"/>
</dbReference>
<evidence type="ECO:0000256" key="5">
    <source>
        <dbReference type="ARBA" id="ARBA00022801"/>
    </source>
</evidence>
<feature type="region of interest" description="Disordered" evidence="8">
    <location>
        <begin position="148"/>
        <end position="186"/>
    </location>
</feature>
<evidence type="ECO:0000256" key="9">
    <source>
        <dbReference type="SAM" id="Phobius"/>
    </source>
</evidence>